<reference evidence="2 3" key="1">
    <citation type="submission" date="2013-08" db="EMBL/GenBank/DDBJ databases">
        <title>The genome sequence of Skermanella stibiiresistens.</title>
        <authorList>
            <person name="Zhu W."/>
            <person name="Wang G."/>
        </authorList>
    </citation>
    <scope>NUCLEOTIDE SEQUENCE [LARGE SCALE GENOMIC DNA]</scope>
    <source>
        <strain evidence="2 3">SB22</strain>
    </source>
</reference>
<dbReference type="InterPro" id="IPR045057">
    <property type="entry name" value="Gcn5-rel_NAT"/>
</dbReference>
<dbReference type="CDD" id="cd04301">
    <property type="entry name" value="NAT_SF"/>
    <property type="match status" value="1"/>
</dbReference>
<dbReference type="SUPFAM" id="SSF55729">
    <property type="entry name" value="Acyl-CoA N-acyltransferases (Nat)"/>
    <property type="match status" value="1"/>
</dbReference>
<gene>
    <name evidence="2" type="ORF">N825_15995</name>
</gene>
<dbReference type="Gene3D" id="3.40.630.30">
    <property type="match status" value="1"/>
</dbReference>
<sequence length="96" mass="10760">MRETDMMERITDNPARSRYELDVDGKVAFANYRKVGSTLHIPYVEAPPSLRGTGAAGRLMRGVMETARADGMKVVPICGYAAHWIRSHPEFHDLLT</sequence>
<name>W9H2B0_9PROT</name>
<feature type="domain" description="N-acetyltransferase" evidence="1">
    <location>
        <begin position="11"/>
        <end position="96"/>
    </location>
</feature>
<proteinExistence type="predicted"/>
<comment type="caution">
    <text evidence="2">The sequence shown here is derived from an EMBL/GenBank/DDBJ whole genome shotgun (WGS) entry which is preliminary data.</text>
</comment>
<dbReference type="PANTHER" id="PTHR31435:SF10">
    <property type="entry name" value="BSR4717 PROTEIN"/>
    <property type="match status" value="1"/>
</dbReference>
<keyword evidence="3" id="KW-1185">Reference proteome</keyword>
<evidence type="ECO:0000313" key="3">
    <source>
        <dbReference type="Proteomes" id="UP000019486"/>
    </source>
</evidence>
<evidence type="ECO:0000313" key="2">
    <source>
        <dbReference type="EMBL" id="EWY37903.1"/>
    </source>
</evidence>
<dbReference type="EMBL" id="AVFL01000022">
    <property type="protein sequence ID" value="EWY37903.1"/>
    <property type="molecule type" value="Genomic_DNA"/>
</dbReference>
<dbReference type="AlphaFoldDB" id="W9H2B0"/>
<dbReference type="Pfam" id="PF14542">
    <property type="entry name" value="Acetyltransf_CG"/>
    <property type="match status" value="1"/>
</dbReference>
<dbReference type="PANTHER" id="PTHR31435">
    <property type="entry name" value="PROTEIN NATD1"/>
    <property type="match status" value="1"/>
</dbReference>
<accession>W9H2B0</accession>
<keyword evidence="2" id="KW-0808">Transferase</keyword>
<evidence type="ECO:0000259" key="1">
    <source>
        <dbReference type="PROSITE" id="PS51729"/>
    </source>
</evidence>
<dbReference type="PATRIC" id="fig|1385369.3.peg.5052"/>
<dbReference type="InterPro" id="IPR016181">
    <property type="entry name" value="Acyl_CoA_acyltransferase"/>
</dbReference>
<dbReference type="InterPro" id="IPR031165">
    <property type="entry name" value="GNAT_YJDJ"/>
</dbReference>
<dbReference type="PROSITE" id="PS51729">
    <property type="entry name" value="GNAT_YJDJ"/>
    <property type="match status" value="1"/>
</dbReference>
<dbReference type="Proteomes" id="UP000019486">
    <property type="component" value="Unassembled WGS sequence"/>
</dbReference>
<dbReference type="GO" id="GO:0016740">
    <property type="term" value="F:transferase activity"/>
    <property type="evidence" value="ECO:0007669"/>
    <property type="project" value="UniProtKB-KW"/>
</dbReference>
<organism evidence="2 3">
    <name type="scientific">Skermanella stibiiresistens SB22</name>
    <dbReference type="NCBI Taxonomy" id="1385369"/>
    <lineage>
        <taxon>Bacteria</taxon>
        <taxon>Pseudomonadati</taxon>
        <taxon>Pseudomonadota</taxon>
        <taxon>Alphaproteobacteria</taxon>
        <taxon>Rhodospirillales</taxon>
        <taxon>Azospirillaceae</taxon>
        <taxon>Skermanella</taxon>
    </lineage>
</organism>
<protein>
    <submittedName>
        <fullName evidence="2">Acetyltransferase</fullName>
    </submittedName>
</protein>
<dbReference type="STRING" id="1385369.N825_15995"/>